<name>A0A1X9NFC1_9GAMM</name>
<protein>
    <recommendedName>
        <fullName evidence="2">histidine kinase</fullName>
        <ecNumber evidence="2">2.7.13.3</ecNumber>
    </recommendedName>
</protein>
<evidence type="ECO:0000313" key="10">
    <source>
        <dbReference type="EMBL" id="ARN75132.1"/>
    </source>
</evidence>
<accession>A0A1X9NFC1</accession>
<keyword evidence="4" id="KW-0808">Transferase</keyword>
<dbReference type="InterPro" id="IPR003661">
    <property type="entry name" value="HisK_dim/P_dom"/>
</dbReference>
<dbReference type="CDD" id="cd00082">
    <property type="entry name" value="HisKA"/>
    <property type="match status" value="1"/>
</dbReference>
<feature type="domain" description="Histidine kinase" evidence="8">
    <location>
        <begin position="228"/>
        <end position="442"/>
    </location>
</feature>
<feature type="transmembrane region" description="Helical" evidence="7">
    <location>
        <begin position="23"/>
        <end position="42"/>
    </location>
</feature>
<feature type="transmembrane region" description="Helical" evidence="7">
    <location>
        <begin position="88"/>
        <end position="110"/>
    </location>
</feature>
<dbReference type="Pfam" id="PF00512">
    <property type="entry name" value="HisKA"/>
    <property type="match status" value="1"/>
</dbReference>
<dbReference type="SUPFAM" id="SSF55874">
    <property type="entry name" value="ATPase domain of HSP90 chaperone/DNA topoisomerase II/histidine kinase"/>
    <property type="match status" value="1"/>
</dbReference>
<dbReference type="SMART" id="SM00387">
    <property type="entry name" value="HATPase_c"/>
    <property type="match status" value="1"/>
</dbReference>
<evidence type="ECO:0000259" key="9">
    <source>
        <dbReference type="PROSITE" id="PS50110"/>
    </source>
</evidence>
<dbReference type="PANTHER" id="PTHR43047">
    <property type="entry name" value="TWO-COMPONENT HISTIDINE PROTEIN KINASE"/>
    <property type="match status" value="1"/>
</dbReference>
<evidence type="ECO:0000256" key="5">
    <source>
        <dbReference type="ARBA" id="ARBA00022777"/>
    </source>
</evidence>
<keyword evidence="5" id="KW-0418">Kinase</keyword>
<dbReference type="Gene3D" id="3.40.50.2300">
    <property type="match status" value="1"/>
</dbReference>
<dbReference type="Gene3D" id="3.30.565.10">
    <property type="entry name" value="Histidine kinase-like ATPase, C-terminal domain"/>
    <property type="match status" value="1"/>
</dbReference>
<dbReference type="Proteomes" id="UP000193450">
    <property type="component" value="Chromosome"/>
</dbReference>
<evidence type="ECO:0000256" key="1">
    <source>
        <dbReference type="ARBA" id="ARBA00000085"/>
    </source>
</evidence>
<keyword evidence="11" id="KW-1185">Reference proteome</keyword>
<comment type="catalytic activity">
    <reaction evidence="1">
        <text>ATP + protein L-histidine = ADP + protein N-phospho-L-histidine.</text>
        <dbReference type="EC" id="2.7.13.3"/>
    </reaction>
</comment>
<dbReference type="SMART" id="SM00388">
    <property type="entry name" value="HisKA"/>
    <property type="match status" value="1"/>
</dbReference>
<reference evidence="10 11" key="1">
    <citation type="submission" date="2016-11" db="EMBL/GenBank/DDBJ databases">
        <title>Trade-off between light-utilization and light-protection in marine flavobacteria.</title>
        <authorList>
            <person name="Kumagai Y."/>
        </authorList>
    </citation>
    <scope>NUCLEOTIDE SEQUENCE [LARGE SCALE GENOMIC DNA]</scope>
    <source>
        <strain evidence="10 11">NBRC 107125</strain>
    </source>
</reference>
<dbReference type="InterPro" id="IPR004358">
    <property type="entry name" value="Sig_transdc_His_kin-like_C"/>
</dbReference>
<dbReference type="GO" id="GO:0000155">
    <property type="term" value="F:phosphorelay sensor kinase activity"/>
    <property type="evidence" value="ECO:0007669"/>
    <property type="project" value="InterPro"/>
</dbReference>
<evidence type="ECO:0000256" key="6">
    <source>
        <dbReference type="PROSITE-ProRule" id="PRU00169"/>
    </source>
</evidence>
<dbReference type="SMART" id="SM00448">
    <property type="entry name" value="REC"/>
    <property type="match status" value="1"/>
</dbReference>
<dbReference type="OrthoDB" id="9764438at2"/>
<evidence type="ECO:0000256" key="2">
    <source>
        <dbReference type="ARBA" id="ARBA00012438"/>
    </source>
</evidence>
<dbReference type="Pfam" id="PF00072">
    <property type="entry name" value="Response_reg"/>
    <property type="match status" value="1"/>
</dbReference>
<dbReference type="InterPro" id="IPR005467">
    <property type="entry name" value="His_kinase_dom"/>
</dbReference>
<dbReference type="InterPro" id="IPR011006">
    <property type="entry name" value="CheY-like_superfamily"/>
</dbReference>
<keyword evidence="7" id="KW-1133">Transmembrane helix</keyword>
<feature type="transmembrane region" description="Helical" evidence="7">
    <location>
        <begin position="48"/>
        <end position="67"/>
    </location>
</feature>
<dbReference type="EMBL" id="CP019343">
    <property type="protein sequence ID" value="ARN75132.1"/>
    <property type="molecule type" value="Genomic_DNA"/>
</dbReference>
<dbReference type="PROSITE" id="PS50109">
    <property type="entry name" value="HIS_KIN"/>
    <property type="match status" value="1"/>
</dbReference>
<dbReference type="PRINTS" id="PR00344">
    <property type="entry name" value="BCTRLSENSOR"/>
</dbReference>
<dbReference type="EC" id="2.7.13.3" evidence="2"/>
<dbReference type="CDD" id="cd00156">
    <property type="entry name" value="REC"/>
    <property type="match status" value="1"/>
</dbReference>
<evidence type="ECO:0000313" key="11">
    <source>
        <dbReference type="Proteomes" id="UP000193450"/>
    </source>
</evidence>
<dbReference type="InterPro" id="IPR003594">
    <property type="entry name" value="HATPase_dom"/>
</dbReference>
<feature type="transmembrane region" description="Helical" evidence="7">
    <location>
        <begin position="165"/>
        <end position="184"/>
    </location>
</feature>
<organism evidence="10 11">
    <name type="scientific">Oceanicoccus sagamiensis</name>
    <dbReference type="NCBI Taxonomy" id="716816"/>
    <lineage>
        <taxon>Bacteria</taxon>
        <taxon>Pseudomonadati</taxon>
        <taxon>Pseudomonadota</taxon>
        <taxon>Gammaproteobacteria</taxon>
        <taxon>Cellvibrionales</taxon>
        <taxon>Spongiibacteraceae</taxon>
        <taxon>Oceanicoccus</taxon>
    </lineage>
</organism>
<evidence type="ECO:0000259" key="8">
    <source>
        <dbReference type="PROSITE" id="PS50109"/>
    </source>
</evidence>
<evidence type="ECO:0000256" key="4">
    <source>
        <dbReference type="ARBA" id="ARBA00022679"/>
    </source>
</evidence>
<dbReference type="GO" id="GO:0009927">
    <property type="term" value="F:histidine phosphotransfer kinase activity"/>
    <property type="evidence" value="ECO:0007669"/>
    <property type="project" value="TreeGrafter"/>
</dbReference>
<keyword evidence="7" id="KW-0812">Transmembrane</keyword>
<dbReference type="Pfam" id="PF02518">
    <property type="entry name" value="HATPase_c"/>
    <property type="match status" value="1"/>
</dbReference>
<feature type="domain" description="Response regulatory" evidence="9">
    <location>
        <begin position="463"/>
        <end position="580"/>
    </location>
</feature>
<dbReference type="AlphaFoldDB" id="A0A1X9NFC1"/>
<dbReference type="PANTHER" id="PTHR43047:SF9">
    <property type="entry name" value="HISTIDINE KINASE"/>
    <property type="match status" value="1"/>
</dbReference>
<evidence type="ECO:0000256" key="7">
    <source>
        <dbReference type="SAM" id="Phobius"/>
    </source>
</evidence>
<dbReference type="InterPro" id="IPR001789">
    <property type="entry name" value="Sig_transdc_resp-reg_receiver"/>
</dbReference>
<dbReference type="SUPFAM" id="SSF47384">
    <property type="entry name" value="Homodimeric domain of signal transducing histidine kinase"/>
    <property type="match status" value="1"/>
</dbReference>
<dbReference type="InterPro" id="IPR036097">
    <property type="entry name" value="HisK_dim/P_sf"/>
</dbReference>
<gene>
    <name evidence="10" type="ORF">BST96_14010</name>
</gene>
<dbReference type="GO" id="GO:0005886">
    <property type="term" value="C:plasma membrane"/>
    <property type="evidence" value="ECO:0007669"/>
    <property type="project" value="TreeGrafter"/>
</dbReference>
<dbReference type="InterPro" id="IPR036890">
    <property type="entry name" value="HATPase_C_sf"/>
</dbReference>
<dbReference type="RefSeq" id="WP_085759302.1">
    <property type="nucleotide sequence ID" value="NZ_CP019343.1"/>
</dbReference>
<dbReference type="Gene3D" id="1.10.287.130">
    <property type="match status" value="1"/>
</dbReference>
<feature type="transmembrane region" description="Helical" evidence="7">
    <location>
        <begin position="116"/>
        <end position="135"/>
    </location>
</feature>
<dbReference type="SUPFAM" id="SSF52172">
    <property type="entry name" value="CheY-like"/>
    <property type="match status" value="1"/>
</dbReference>
<keyword evidence="7" id="KW-0472">Membrane</keyword>
<dbReference type="KEGG" id="osg:BST96_14010"/>
<evidence type="ECO:0000256" key="3">
    <source>
        <dbReference type="ARBA" id="ARBA00022553"/>
    </source>
</evidence>
<dbReference type="PROSITE" id="PS50110">
    <property type="entry name" value="RESPONSE_REGULATORY"/>
    <property type="match status" value="1"/>
</dbReference>
<feature type="modified residue" description="4-aspartylphosphate" evidence="6">
    <location>
        <position position="514"/>
    </location>
</feature>
<proteinExistence type="predicted"/>
<sequence>MAFDNDSEQQIFNAQVSTFYQQIPANLLPAVLISTLVTITIWEPQSRAGLSLWLAANYLFFLLRLFSFQRFNRTEIRDTLSIKAWADMAFFQLLLYGIIWALLPLCFPTMENTPTSTLLAVYFFATTAIIGLSISHSSFKPMWFAFVIPASCALIYRLISSSIDGSNMLAVYLLLFNLFLFSMMNRHHKSFRETTLLQTEYAKLMTKLQREKEKSDKANINKSTFLASASHDLRQPVHAMNLFIEMLQKQSLPADITLLISRIASSANNLQSLFNSLLDISRLDAGTVDINKKTMDLRSAVDELITLHLPEIEDKGLSISNAINERYIYSDPILVNRILSNLLINAIHYTDSGSLEIGSQATADDRIQVSITDTGKGIAPEHLETIFEEFKQLHNPERDRNKGLGLGLAICNRLAHLLDTAIEVESTLGQGSCFSLALEKDHSGIETAPTAIKPRTMDLQPYSIMIIDDEKDILDAMPMLLSSWGCGEVAAVADDIEALQAMDQGFFPDLVISDYRLRDHLTGLDVIEAISQRIGYPVRAVLITGDTAVDSLKKVSDSGLKVLHKPIKTAELEQAIMEALL</sequence>
<dbReference type="STRING" id="716816.BST96_14010"/>
<feature type="transmembrane region" description="Helical" evidence="7">
    <location>
        <begin position="142"/>
        <end position="159"/>
    </location>
</feature>
<keyword evidence="3 6" id="KW-0597">Phosphoprotein</keyword>